<evidence type="ECO:0000256" key="1">
    <source>
        <dbReference type="ARBA" id="ARBA00004007"/>
    </source>
</evidence>
<sequence>MPVNDPDLARRNRRVAFVAGGIVAGMLGLSFAAVPLYTLFCAVTGYGGTPQINGPAAPGAEAGARTITVRFNANTNPGLPWRFQPGQNSMQMQLGADAMAFYTARSNAGTPTTGISTYNVTPEIAGPYFHKVHCFCFDEQTLQPGQEVEMPISFWVDPKIAQDPATRDIRTITLSYTFFRTLADAERAGALAKAGPHVGKSSDASPIRDPDGRPTAMP</sequence>
<evidence type="ECO:0000256" key="12">
    <source>
        <dbReference type="SAM" id="Phobius"/>
    </source>
</evidence>
<evidence type="ECO:0000256" key="6">
    <source>
        <dbReference type="ARBA" id="ARBA00022968"/>
    </source>
</evidence>
<dbReference type="EMBL" id="PDOA01000004">
    <property type="protein sequence ID" value="PWC29305.1"/>
    <property type="molecule type" value="Genomic_DNA"/>
</dbReference>
<comment type="similarity">
    <text evidence="3 10">Belongs to the COX11/CtaG family.</text>
</comment>
<dbReference type="PANTHER" id="PTHR21320">
    <property type="entry name" value="CYTOCHROME C OXIDASE ASSEMBLY PROTEIN COX11-RELATED"/>
    <property type="match status" value="1"/>
</dbReference>
<gene>
    <name evidence="10" type="primary">ctaG</name>
    <name evidence="13" type="ORF">CR165_09050</name>
</gene>
<dbReference type="Pfam" id="PF04442">
    <property type="entry name" value="CtaG_Cox11"/>
    <property type="match status" value="1"/>
</dbReference>
<dbReference type="Proteomes" id="UP000245048">
    <property type="component" value="Unassembled WGS sequence"/>
</dbReference>
<comment type="subcellular location">
    <subcellularLocation>
        <location evidence="2 10">Cell inner membrane</location>
        <topology evidence="2 10">Single-pass type II membrane protein</topology>
        <orientation evidence="2 10">Periplasmic side</orientation>
    </subcellularLocation>
</comment>
<keyword evidence="7 10" id="KW-1133">Transmembrane helix</keyword>
<feature type="region of interest" description="Disordered" evidence="11">
    <location>
        <begin position="191"/>
        <end position="218"/>
    </location>
</feature>
<dbReference type="HAMAP" id="MF_00155">
    <property type="entry name" value="CtaG"/>
    <property type="match status" value="1"/>
</dbReference>
<dbReference type="FunFam" id="2.60.370.10:FF:000001">
    <property type="entry name" value="COX11 cytochrome c oxidase assembly homolog"/>
    <property type="match status" value="1"/>
</dbReference>
<dbReference type="InterPro" id="IPR007533">
    <property type="entry name" value="Cyt_c_oxidase_assmbl_CtaG"/>
</dbReference>
<dbReference type="OrthoDB" id="9804841at2"/>
<feature type="topological domain" description="Cytoplasmic" evidence="10">
    <location>
        <begin position="1"/>
        <end position="10"/>
    </location>
</feature>
<dbReference type="PIRSF" id="PIRSF005413">
    <property type="entry name" value="COX11"/>
    <property type="match status" value="1"/>
</dbReference>
<keyword evidence="10" id="KW-1003">Cell membrane</keyword>
<keyword evidence="9 10" id="KW-0472">Membrane</keyword>
<organism evidence="13 14">
    <name type="scientific">Teichococcus aestuarii</name>
    <dbReference type="NCBI Taxonomy" id="568898"/>
    <lineage>
        <taxon>Bacteria</taxon>
        <taxon>Pseudomonadati</taxon>
        <taxon>Pseudomonadota</taxon>
        <taxon>Alphaproteobacteria</taxon>
        <taxon>Acetobacterales</taxon>
        <taxon>Roseomonadaceae</taxon>
        <taxon>Roseomonas</taxon>
    </lineage>
</organism>
<keyword evidence="8 10" id="KW-0186">Copper</keyword>
<evidence type="ECO:0000256" key="10">
    <source>
        <dbReference type="HAMAP-Rule" id="MF_00155"/>
    </source>
</evidence>
<name>A0A2U1V5X7_9PROT</name>
<keyword evidence="10" id="KW-0997">Cell inner membrane</keyword>
<feature type="transmembrane region" description="Helical" evidence="12">
    <location>
        <begin position="15"/>
        <end position="40"/>
    </location>
</feature>
<protein>
    <recommendedName>
        <fullName evidence="4 10">Cytochrome c oxidase assembly protein CtaG</fullName>
    </recommendedName>
</protein>
<dbReference type="AlphaFoldDB" id="A0A2U1V5X7"/>
<evidence type="ECO:0000313" key="13">
    <source>
        <dbReference type="EMBL" id="PWC29305.1"/>
    </source>
</evidence>
<dbReference type="GO" id="GO:0005507">
    <property type="term" value="F:copper ion binding"/>
    <property type="evidence" value="ECO:0007669"/>
    <property type="project" value="InterPro"/>
</dbReference>
<keyword evidence="6 10" id="KW-0735">Signal-anchor</keyword>
<dbReference type="RefSeq" id="WP_109516645.1">
    <property type="nucleotide sequence ID" value="NZ_JBHSCH010000030.1"/>
</dbReference>
<keyword evidence="5 10" id="KW-0812">Transmembrane</keyword>
<accession>A0A2U1V5X7</accession>
<proteinExistence type="inferred from homology"/>
<dbReference type="GO" id="GO:0005886">
    <property type="term" value="C:plasma membrane"/>
    <property type="evidence" value="ECO:0007669"/>
    <property type="project" value="UniProtKB-SubCell"/>
</dbReference>
<evidence type="ECO:0000256" key="7">
    <source>
        <dbReference type="ARBA" id="ARBA00022989"/>
    </source>
</evidence>
<evidence type="ECO:0000256" key="5">
    <source>
        <dbReference type="ARBA" id="ARBA00022692"/>
    </source>
</evidence>
<feature type="topological domain" description="Periplasmic" evidence="10">
    <location>
        <begin position="34"/>
        <end position="218"/>
    </location>
</feature>
<dbReference type="InterPro" id="IPR023471">
    <property type="entry name" value="CtaG/Cox11_dom_sf"/>
</dbReference>
<dbReference type="GO" id="GO:0008535">
    <property type="term" value="P:respiratory chain complex IV assembly"/>
    <property type="evidence" value="ECO:0007669"/>
    <property type="project" value="UniProtKB-UniRule"/>
</dbReference>
<dbReference type="Gene3D" id="2.60.370.10">
    <property type="entry name" value="Ctag/Cox11"/>
    <property type="match status" value="1"/>
</dbReference>
<dbReference type="NCBIfam" id="NF003465">
    <property type="entry name" value="PRK05089.1"/>
    <property type="match status" value="1"/>
</dbReference>
<evidence type="ECO:0000313" key="14">
    <source>
        <dbReference type="Proteomes" id="UP000245048"/>
    </source>
</evidence>
<comment type="caution">
    <text evidence="13">The sequence shown here is derived from an EMBL/GenBank/DDBJ whole genome shotgun (WGS) entry which is preliminary data.</text>
</comment>
<comment type="function">
    <text evidence="1 10">Exerts its effect at some terminal stage of cytochrome c oxidase synthesis, probably by being involved in the insertion of the copper B into subunit I.</text>
</comment>
<reference evidence="14" key="1">
    <citation type="submission" date="2017-10" db="EMBL/GenBank/DDBJ databases">
        <authorList>
            <person name="Toshchakov S.V."/>
            <person name="Goeva M.A."/>
        </authorList>
    </citation>
    <scope>NUCLEOTIDE SEQUENCE [LARGE SCALE GENOMIC DNA]</scope>
    <source>
        <strain evidence="14">JR1/69-1-13</strain>
    </source>
</reference>
<evidence type="ECO:0000256" key="4">
    <source>
        <dbReference type="ARBA" id="ARBA00015384"/>
    </source>
</evidence>
<dbReference type="PANTHER" id="PTHR21320:SF3">
    <property type="entry name" value="CYTOCHROME C OXIDASE ASSEMBLY PROTEIN COX11, MITOCHONDRIAL-RELATED"/>
    <property type="match status" value="1"/>
</dbReference>
<evidence type="ECO:0000256" key="9">
    <source>
        <dbReference type="ARBA" id="ARBA00023136"/>
    </source>
</evidence>
<dbReference type="SUPFAM" id="SSF110111">
    <property type="entry name" value="Ctag/Cox11"/>
    <property type="match status" value="1"/>
</dbReference>
<evidence type="ECO:0000256" key="3">
    <source>
        <dbReference type="ARBA" id="ARBA00009620"/>
    </source>
</evidence>
<evidence type="ECO:0000256" key="8">
    <source>
        <dbReference type="ARBA" id="ARBA00023008"/>
    </source>
</evidence>
<evidence type="ECO:0000256" key="11">
    <source>
        <dbReference type="SAM" id="MobiDB-lite"/>
    </source>
</evidence>
<keyword evidence="14" id="KW-1185">Reference proteome</keyword>
<evidence type="ECO:0000256" key="2">
    <source>
        <dbReference type="ARBA" id="ARBA00004382"/>
    </source>
</evidence>